<feature type="domain" description="C2H2-type" evidence="16">
    <location>
        <begin position="160"/>
        <end position="190"/>
    </location>
</feature>
<dbReference type="Gene3D" id="3.30.160.60">
    <property type="entry name" value="Classic Zinc Finger"/>
    <property type="match status" value="2"/>
</dbReference>
<keyword evidence="11" id="KW-0539">Nucleus</keyword>
<evidence type="ECO:0000256" key="12">
    <source>
        <dbReference type="ARBA" id="ARBA00037930"/>
    </source>
</evidence>
<keyword evidence="4" id="KW-0677">Repeat</keyword>
<dbReference type="SMART" id="SM00355">
    <property type="entry name" value="ZnF_C2H2"/>
    <property type="match status" value="3"/>
</dbReference>
<proteinExistence type="inferred from homology"/>
<dbReference type="STRING" id="8022.A0A060Y778"/>
<dbReference type="Proteomes" id="UP000193380">
    <property type="component" value="Unassembled WGS sequence"/>
</dbReference>
<dbReference type="GO" id="GO:0006357">
    <property type="term" value="P:regulation of transcription by RNA polymerase II"/>
    <property type="evidence" value="ECO:0007669"/>
    <property type="project" value="TreeGrafter"/>
</dbReference>
<dbReference type="GO" id="GO:0006325">
    <property type="term" value="P:chromatin organization"/>
    <property type="evidence" value="ECO:0007669"/>
    <property type="project" value="UniProtKB-KW"/>
</dbReference>
<dbReference type="PROSITE" id="PS50157">
    <property type="entry name" value="ZINC_FINGER_C2H2_2"/>
    <property type="match status" value="2"/>
</dbReference>
<dbReference type="InterPro" id="IPR059034">
    <property type="entry name" value="SH3_AEBP2_C"/>
</dbReference>
<evidence type="ECO:0000256" key="15">
    <source>
        <dbReference type="SAM" id="MobiDB-lite"/>
    </source>
</evidence>
<dbReference type="InterPro" id="IPR052130">
    <property type="entry name" value="AEBP2/jing_C2H2-ZnF"/>
</dbReference>
<evidence type="ECO:0000256" key="11">
    <source>
        <dbReference type="ARBA" id="ARBA00023242"/>
    </source>
</evidence>
<keyword evidence="5 14" id="KW-0863">Zinc-finger</keyword>
<dbReference type="InterPro" id="IPR013087">
    <property type="entry name" value="Znf_C2H2_type"/>
</dbReference>
<dbReference type="FunFam" id="3.30.160.60:FF:000471">
    <property type="entry name" value="Zinc finger protein AEBP2"/>
    <property type="match status" value="1"/>
</dbReference>
<keyword evidence="9" id="KW-0238">DNA-binding</keyword>
<comment type="similarity">
    <text evidence="12">Belongs to the AEBP2/jing C2H2-type zinc-finger family.</text>
</comment>
<keyword evidence="6" id="KW-0862">Zinc</keyword>
<gene>
    <name evidence="17" type="ORF">GSONMT00054151001</name>
</gene>
<evidence type="ECO:0000256" key="7">
    <source>
        <dbReference type="ARBA" id="ARBA00022853"/>
    </source>
</evidence>
<dbReference type="EMBL" id="FR908124">
    <property type="protein sequence ID" value="CDQ87748.1"/>
    <property type="molecule type" value="Genomic_DNA"/>
</dbReference>
<dbReference type="GO" id="GO:0008270">
    <property type="term" value="F:zinc ion binding"/>
    <property type="evidence" value="ECO:0007669"/>
    <property type="project" value="UniProtKB-KW"/>
</dbReference>
<evidence type="ECO:0000256" key="3">
    <source>
        <dbReference type="ARBA" id="ARBA00022723"/>
    </source>
</evidence>
<keyword evidence="2" id="KW-0678">Repressor</keyword>
<dbReference type="PANTHER" id="PTHR46541">
    <property type="entry name" value="ZINC FINGER PROTEIN AEBP2"/>
    <property type="match status" value="1"/>
</dbReference>
<feature type="region of interest" description="Disordered" evidence="15">
    <location>
        <begin position="249"/>
        <end position="287"/>
    </location>
</feature>
<feature type="compositionally biased region" description="Basic and acidic residues" evidence="15">
    <location>
        <begin position="81"/>
        <end position="95"/>
    </location>
</feature>
<name>A0A060Y778_ONCMY</name>
<organism evidence="17 18">
    <name type="scientific">Oncorhynchus mykiss</name>
    <name type="common">Rainbow trout</name>
    <name type="synonym">Salmo gairdneri</name>
    <dbReference type="NCBI Taxonomy" id="8022"/>
    <lineage>
        <taxon>Eukaryota</taxon>
        <taxon>Metazoa</taxon>
        <taxon>Chordata</taxon>
        <taxon>Craniata</taxon>
        <taxon>Vertebrata</taxon>
        <taxon>Euteleostomi</taxon>
        <taxon>Actinopterygii</taxon>
        <taxon>Neopterygii</taxon>
        <taxon>Teleostei</taxon>
        <taxon>Protacanthopterygii</taxon>
        <taxon>Salmoniformes</taxon>
        <taxon>Salmonidae</taxon>
        <taxon>Salmoninae</taxon>
        <taxon>Oncorhynchus</taxon>
    </lineage>
</organism>
<feature type="compositionally biased region" description="Basic residues" evidence="15">
    <location>
        <begin position="276"/>
        <end position="287"/>
    </location>
</feature>
<protein>
    <recommendedName>
        <fullName evidence="13">Zinc finger protein AEBP2</fullName>
    </recommendedName>
</protein>
<evidence type="ECO:0000313" key="18">
    <source>
        <dbReference type="Proteomes" id="UP000193380"/>
    </source>
</evidence>
<evidence type="ECO:0000256" key="4">
    <source>
        <dbReference type="ARBA" id="ARBA00022737"/>
    </source>
</evidence>
<dbReference type="PROSITE" id="PS00028">
    <property type="entry name" value="ZINC_FINGER_C2H2_1"/>
    <property type="match status" value="2"/>
</dbReference>
<comment type="subcellular location">
    <subcellularLocation>
        <location evidence="1">Nucleus</location>
    </subcellularLocation>
</comment>
<dbReference type="PaxDb" id="8022-A0A060Y778"/>
<feature type="compositionally biased region" description="Polar residues" evidence="15">
    <location>
        <begin position="251"/>
        <end position="261"/>
    </location>
</feature>
<reference evidence="17" key="1">
    <citation type="journal article" date="2014" name="Nat. Commun.">
        <title>The rainbow trout genome provides novel insights into evolution after whole-genome duplication in vertebrates.</title>
        <authorList>
            <person name="Berthelot C."/>
            <person name="Brunet F."/>
            <person name="Chalopin D."/>
            <person name="Juanchich A."/>
            <person name="Bernard M."/>
            <person name="Noel B."/>
            <person name="Bento P."/>
            <person name="Da Silva C."/>
            <person name="Labadie K."/>
            <person name="Alberti A."/>
            <person name="Aury J.M."/>
            <person name="Louis A."/>
            <person name="Dehais P."/>
            <person name="Bardou P."/>
            <person name="Montfort J."/>
            <person name="Klopp C."/>
            <person name="Cabau C."/>
            <person name="Gaspin C."/>
            <person name="Thorgaard G.H."/>
            <person name="Boussaha M."/>
            <person name="Quillet E."/>
            <person name="Guyomard R."/>
            <person name="Galiana D."/>
            <person name="Bobe J."/>
            <person name="Volff J.N."/>
            <person name="Genet C."/>
            <person name="Wincker P."/>
            <person name="Jaillon O."/>
            <person name="Roest Crollius H."/>
            <person name="Guiguen Y."/>
        </authorList>
    </citation>
    <scope>NUCLEOTIDE SEQUENCE [LARGE SCALE GENOMIC DNA]</scope>
</reference>
<evidence type="ECO:0000256" key="13">
    <source>
        <dbReference type="ARBA" id="ARBA00073372"/>
    </source>
</evidence>
<accession>A0A060Y778</accession>
<evidence type="ECO:0000256" key="9">
    <source>
        <dbReference type="ARBA" id="ARBA00023125"/>
    </source>
</evidence>
<reference evidence="17" key="2">
    <citation type="submission" date="2014-03" db="EMBL/GenBank/DDBJ databases">
        <authorList>
            <person name="Genoscope - CEA"/>
        </authorList>
    </citation>
    <scope>NUCLEOTIDE SEQUENCE</scope>
</reference>
<evidence type="ECO:0000256" key="14">
    <source>
        <dbReference type="PROSITE-ProRule" id="PRU00042"/>
    </source>
</evidence>
<keyword evidence="8" id="KW-0805">Transcription regulation</keyword>
<feature type="domain" description="C2H2-type" evidence="16">
    <location>
        <begin position="227"/>
        <end position="256"/>
    </location>
</feature>
<keyword evidence="10" id="KW-0804">Transcription</keyword>
<keyword evidence="7" id="KW-0156">Chromatin regulator</keyword>
<dbReference type="FunFam" id="3.30.160.60:FF:000323">
    <property type="entry name" value="zinc finger protein AEBP2"/>
    <property type="match status" value="1"/>
</dbReference>
<dbReference type="GO" id="GO:0035098">
    <property type="term" value="C:ESC/E(Z) complex"/>
    <property type="evidence" value="ECO:0007669"/>
    <property type="project" value="TreeGrafter"/>
</dbReference>
<dbReference type="GO" id="GO:0003677">
    <property type="term" value="F:DNA binding"/>
    <property type="evidence" value="ECO:0007669"/>
    <property type="project" value="UniProtKB-KW"/>
</dbReference>
<evidence type="ECO:0000256" key="6">
    <source>
        <dbReference type="ARBA" id="ARBA00022833"/>
    </source>
</evidence>
<evidence type="ECO:0000259" key="16">
    <source>
        <dbReference type="PROSITE" id="PS50157"/>
    </source>
</evidence>
<evidence type="ECO:0000256" key="2">
    <source>
        <dbReference type="ARBA" id="ARBA00022491"/>
    </source>
</evidence>
<dbReference type="PANTHER" id="PTHR46541:SF1">
    <property type="entry name" value="ZINC FINGER PROTEIN AEBP2"/>
    <property type="match status" value="1"/>
</dbReference>
<evidence type="ECO:0000256" key="5">
    <source>
        <dbReference type="ARBA" id="ARBA00022771"/>
    </source>
</evidence>
<dbReference type="AlphaFoldDB" id="A0A060Y778"/>
<keyword evidence="3" id="KW-0479">Metal-binding</keyword>
<evidence type="ECO:0000256" key="1">
    <source>
        <dbReference type="ARBA" id="ARBA00004123"/>
    </source>
</evidence>
<dbReference type="Pfam" id="PF26014">
    <property type="entry name" value="SH3_AEBP2_C"/>
    <property type="match status" value="1"/>
</dbReference>
<feature type="compositionally biased region" description="Polar residues" evidence="15">
    <location>
        <begin position="120"/>
        <end position="137"/>
    </location>
</feature>
<sequence length="418" mass="45494">MDVSNGDSKEEKLSVAPEVAKESVLPTENGNKEDEPACELSEPVKSPVEGIPASSTETGESTVELNQEQREESVSSLPSSDKTKSEESTEKTDHGIKRRASVEISSSDGEPLSRMDSEDSISSTLMDMESTASSGRSTPAMMNGHGPGTATPSVGKSVAYTCCWDQCQLLFTTSPDLAEHIRGVHVDGQRGGVFVCLWKGCKVYNTPSTSQSWLQRHMVSHSGDKPFKCVVGGCNATFASQGGLARHVPTHFSSQNSNKLANQGKMKEDSPSKAGLNKRRKLKNKRRRSLLCSVPPARPHDFFDAQTMDAIRHRAICLNLATHIESLGNGHSVVFHSTVIARRKEDSGKVKVLLHWTPEDILPDVWVNESDRPQQKTKVVHLSQLPQETHVLLDPNIYRCVCVCVCVHALEGGGVAKS</sequence>
<feature type="region of interest" description="Disordered" evidence="15">
    <location>
        <begin position="1"/>
        <end position="149"/>
    </location>
</feature>
<evidence type="ECO:0000256" key="8">
    <source>
        <dbReference type="ARBA" id="ARBA00023015"/>
    </source>
</evidence>
<feature type="compositionally biased region" description="Polar residues" evidence="15">
    <location>
        <begin position="53"/>
        <end position="66"/>
    </location>
</feature>
<dbReference type="SUPFAM" id="SSF57667">
    <property type="entry name" value="beta-beta-alpha zinc fingers"/>
    <property type="match status" value="2"/>
</dbReference>
<evidence type="ECO:0000313" key="17">
    <source>
        <dbReference type="EMBL" id="CDQ87748.1"/>
    </source>
</evidence>
<dbReference type="InterPro" id="IPR036236">
    <property type="entry name" value="Znf_C2H2_sf"/>
</dbReference>
<evidence type="ECO:0000256" key="10">
    <source>
        <dbReference type="ARBA" id="ARBA00023163"/>
    </source>
</evidence>